<reference evidence="1 2" key="1">
    <citation type="submission" date="2016-02" db="EMBL/GenBank/DDBJ databases">
        <authorList>
            <person name="Wen L."/>
            <person name="He K."/>
            <person name="Yang H."/>
        </authorList>
    </citation>
    <scope>NUCLEOTIDE SEQUENCE [LARGE SCALE GENOMIC DNA]</scope>
    <source>
        <strain evidence="1 2">DSM 22607</strain>
    </source>
</reference>
<evidence type="ECO:0000313" key="2">
    <source>
        <dbReference type="Proteomes" id="UP000070366"/>
    </source>
</evidence>
<proteinExistence type="predicted"/>
<dbReference type="AlphaFoldDB" id="A0A136Q4V9"/>
<sequence length="82" mass="9838">MKVADAPYIRNYIAAGEEYPRTLCARQEEAEERLCMLEDERRDVEELCGLGLDIKEDVLDYYDREIRECERLVAYFENARRR</sequence>
<evidence type="ECO:0000313" key="1">
    <source>
        <dbReference type="EMBL" id="KXK65692.1"/>
    </source>
</evidence>
<name>A0A136Q4V9_9FIRM</name>
<dbReference type="RefSeq" id="WP_066520879.1">
    <property type="nucleotide sequence ID" value="NZ_CABMOF010000004.1"/>
</dbReference>
<accession>A0A136Q4V9</accession>
<keyword evidence="2" id="KW-1185">Reference proteome</keyword>
<dbReference type="STRING" id="626937.HMPREF3293_01414"/>
<gene>
    <name evidence="1" type="ORF">HMPREF3293_01414</name>
</gene>
<comment type="caution">
    <text evidence="1">The sequence shown here is derived from an EMBL/GenBank/DDBJ whole genome shotgun (WGS) entry which is preliminary data.</text>
</comment>
<dbReference type="KEGG" id="cmiu:B1H56_12075"/>
<organism evidence="1 2">
    <name type="scientific">Christensenella minuta</name>
    <dbReference type="NCBI Taxonomy" id="626937"/>
    <lineage>
        <taxon>Bacteria</taxon>
        <taxon>Bacillati</taxon>
        <taxon>Bacillota</taxon>
        <taxon>Clostridia</taxon>
        <taxon>Christensenellales</taxon>
        <taxon>Christensenellaceae</taxon>
        <taxon>Christensenella</taxon>
    </lineage>
</organism>
<protein>
    <submittedName>
        <fullName evidence="1">Uncharacterized protein</fullName>
    </submittedName>
</protein>
<dbReference type="OrthoDB" id="2085927at2"/>
<dbReference type="Proteomes" id="UP000070366">
    <property type="component" value="Unassembled WGS sequence"/>
</dbReference>
<dbReference type="EMBL" id="LSZW01000057">
    <property type="protein sequence ID" value="KXK65692.1"/>
    <property type="molecule type" value="Genomic_DNA"/>
</dbReference>